<name>A0A8X7QWU1_BRACI</name>
<evidence type="ECO:0000313" key="1">
    <source>
        <dbReference type="EMBL" id="KAG2275313.1"/>
    </source>
</evidence>
<proteinExistence type="predicted"/>
<dbReference type="AlphaFoldDB" id="A0A8X7QWU1"/>
<comment type="caution">
    <text evidence="1">The sequence shown here is derived from an EMBL/GenBank/DDBJ whole genome shotgun (WGS) entry which is preliminary data.</text>
</comment>
<keyword evidence="2" id="KW-1185">Reference proteome</keyword>
<sequence>MDTSREIQFSSPFNPEMDIFAWPTESPSSAAAALTDLIISIFSGHLSRRAMIRLEKSRRGEMLRNRPKRVLYQIVSRIQDRKFLIKALNSSYRLLQIQYLKIMNNKYVYLLERIY</sequence>
<protein>
    <submittedName>
        <fullName evidence="1">Uncharacterized protein</fullName>
    </submittedName>
</protein>
<reference evidence="1 2" key="1">
    <citation type="submission" date="2020-02" db="EMBL/GenBank/DDBJ databases">
        <authorList>
            <person name="Ma Q."/>
            <person name="Huang Y."/>
            <person name="Song X."/>
            <person name="Pei D."/>
        </authorList>
    </citation>
    <scope>NUCLEOTIDE SEQUENCE [LARGE SCALE GENOMIC DNA]</scope>
    <source>
        <strain evidence="1">Sxm20200214</strain>
        <tissue evidence="1">Leaf</tissue>
    </source>
</reference>
<accession>A0A8X7QWU1</accession>
<dbReference type="Proteomes" id="UP000886595">
    <property type="component" value="Unassembled WGS sequence"/>
</dbReference>
<gene>
    <name evidence="1" type="ORF">Bca52824_057868</name>
</gene>
<evidence type="ECO:0000313" key="2">
    <source>
        <dbReference type="Proteomes" id="UP000886595"/>
    </source>
</evidence>
<organism evidence="1 2">
    <name type="scientific">Brassica carinata</name>
    <name type="common">Ethiopian mustard</name>
    <name type="synonym">Abyssinian cabbage</name>
    <dbReference type="NCBI Taxonomy" id="52824"/>
    <lineage>
        <taxon>Eukaryota</taxon>
        <taxon>Viridiplantae</taxon>
        <taxon>Streptophyta</taxon>
        <taxon>Embryophyta</taxon>
        <taxon>Tracheophyta</taxon>
        <taxon>Spermatophyta</taxon>
        <taxon>Magnoliopsida</taxon>
        <taxon>eudicotyledons</taxon>
        <taxon>Gunneridae</taxon>
        <taxon>Pentapetalae</taxon>
        <taxon>rosids</taxon>
        <taxon>malvids</taxon>
        <taxon>Brassicales</taxon>
        <taxon>Brassicaceae</taxon>
        <taxon>Brassiceae</taxon>
        <taxon>Brassica</taxon>
    </lineage>
</organism>
<dbReference type="EMBL" id="JAAMPC010000012">
    <property type="protein sequence ID" value="KAG2275313.1"/>
    <property type="molecule type" value="Genomic_DNA"/>
</dbReference>
<dbReference type="PROSITE" id="PS50096">
    <property type="entry name" value="IQ"/>
    <property type="match status" value="1"/>
</dbReference>